<evidence type="ECO:0000256" key="5">
    <source>
        <dbReference type="ARBA" id="ARBA00023098"/>
    </source>
</evidence>
<dbReference type="GO" id="GO:0008825">
    <property type="term" value="F:cyclopropane-fatty-acyl-phospholipid synthase activity"/>
    <property type="evidence" value="ECO:0007669"/>
    <property type="project" value="UniProtKB-EC"/>
</dbReference>
<organism evidence="6 7">
    <name type="scientific">Nocardia africana</name>
    <dbReference type="NCBI Taxonomy" id="134964"/>
    <lineage>
        <taxon>Bacteria</taxon>
        <taxon>Bacillati</taxon>
        <taxon>Actinomycetota</taxon>
        <taxon>Actinomycetes</taxon>
        <taxon>Mycobacteriales</taxon>
        <taxon>Nocardiaceae</taxon>
        <taxon>Nocardia</taxon>
    </lineage>
</organism>
<dbReference type="Proteomes" id="UP000255082">
    <property type="component" value="Unassembled WGS sequence"/>
</dbReference>
<evidence type="ECO:0000256" key="3">
    <source>
        <dbReference type="ARBA" id="ARBA00022679"/>
    </source>
</evidence>
<keyword evidence="2 6" id="KW-0489">Methyltransferase</keyword>
<comment type="similarity">
    <text evidence="1">Belongs to the CFA/CMAS family.</text>
</comment>
<dbReference type="GO" id="GO:0032259">
    <property type="term" value="P:methylation"/>
    <property type="evidence" value="ECO:0007669"/>
    <property type="project" value="UniProtKB-KW"/>
</dbReference>
<dbReference type="EMBL" id="UGRU01000001">
    <property type="protein sequence ID" value="SUA44739.1"/>
    <property type="molecule type" value="Genomic_DNA"/>
</dbReference>
<dbReference type="InterPro" id="IPR050723">
    <property type="entry name" value="CFA/CMAS"/>
</dbReference>
<evidence type="ECO:0000313" key="7">
    <source>
        <dbReference type="Proteomes" id="UP000255082"/>
    </source>
</evidence>
<evidence type="ECO:0000256" key="2">
    <source>
        <dbReference type="ARBA" id="ARBA00022603"/>
    </source>
</evidence>
<keyword evidence="5" id="KW-0443">Lipid metabolism</keyword>
<dbReference type="InterPro" id="IPR029063">
    <property type="entry name" value="SAM-dependent_MTases_sf"/>
</dbReference>
<dbReference type="Pfam" id="PF02353">
    <property type="entry name" value="CMAS"/>
    <property type="match status" value="1"/>
</dbReference>
<gene>
    <name evidence="6" type="primary">cmaA1_2</name>
    <name evidence="6" type="ORF">NCTC13184_03259</name>
</gene>
<keyword evidence="3 6" id="KW-0808">Transferase</keyword>
<sequence length="296" mass="32753">MSRDTVTATAAGTITGHTGDAVTADTNQHYDQDPDIFGQFLDPLRKYSSALYRSDTDTLELAQRNKLRFVAGRLGIDGGERLLDVGCGWGSLIIFMAEEYGCETLGISPAPRQHRYIAELAAERGVGDRVRTQIGHFERMRLPAGRHDAVTMLGSIVHMPDLDAVFHRARAVLRRGGSLYVSESCFRNAGARRAFDKRAGTEFVRSDIFGWGDLRPLSDLVTAAEDAGFSIIAVDDLTEHYRRTIEDWITNVDAASDAIDAHQPGLSDTLRRYLEVANAGWGYTTKHYALTCRKAR</sequence>
<dbReference type="GO" id="GO:0008610">
    <property type="term" value="P:lipid biosynthetic process"/>
    <property type="evidence" value="ECO:0007669"/>
    <property type="project" value="InterPro"/>
</dbReference>
<dbReference type="CDD" id="cd02440">
    <property type="entry name" value="AdoMet_MTases"/>
    <property type="match status" value="1"/>
</dbReference>
<evidence type="ECO:0000313" key="6">
    <source>
        <dbReference type="EMBL" id="SUA44739.1"/>
    </source>
</evidence>
<proteinExistence type="inferred from homology"/>
<dbReference type="RefSeq" id="WP_062965175.1">
    <property type="nucleotide sequence ID" value="NZ_JAJFOE010000001.1"/>
</dbReference>
<name>A0A378WUB7_9NOCA</name>
<keyword evidence="4" id="KW-0949">S-adenosyl-L-methionine</keyword>
<dbReference type="PANTHER" id="PTHR43667:SF1">
    <property type="entry name" value="CYCLOPROPANE-FATTY-ACYL-PHOSPHOLIPID SYNTHASE"/>
    <property type="match status" value="1"/>
</dbReference>
<reference evidence="6 7" key="1">
    <citation type="submission" date="2018-06" db="EMBL/GenBank/DDBJ databases">
        <authorList>
            <consortium name="Pathogen Informatics"/>
            <person name="Doyle S."/>
        </authorList>
    </citation>
    <scope>NUCLEOTIDE SEQUENCE [LARGE SCALE GENOMIC DNA]</scope>
    <source>
        <strain evidence="6 7">NCTC13184</strain>
    </source>
</reference>
<dbReference type="PIRSF" id="PIRSF003085">
    <property type="entry name" value="CMAS"/>
    <property type="match status" value="1"/>
</dbReference>
<dbReference type="AlphaFoldDB" id="A0A378WUB7"/>
<protein>
    <submittedName>
        <fullName evidence="6">Cyclopropane mycolic acid synthase 1</fullName>
        <ecNumber evidence="6">2.1.1.79</ecNumber>
    </submittedName>
</protein>
<dbReference type="InterPro" id="IPR003333">
    <property type="entry name" value="CMAS"/>
</dbReference>
<dbReference type="Gene3D" id="3.40.50.150">
    <property type="entry name" value="Vaccinia Virus protein VP39"/>
    <property type="match status" value="1"/>
</dbReference>
<dbReference type="SUPFAM" id="SSF53335">
    <property type="entry name" value="S-adenosyl-L-methionine-dependent methyltransferases"/>
    <property type="match status" value="1"/>
</dbReference>
<dbReference type="OrthoDB" id="3667753at2"/>
<dbReference type="PANTHER" id="PTHR43667">
    <property type="entry name" value="CYCLOPROPANE-FATTY-ACYL-PHOSPHOLIPID SYNTHASE"/>
    <property type="match status" value="1"/>
</dbReference>
<evidence type="ECO:0000256" key="1">
    <source>
        <dbReference type="ARBA" id="ARBA00010815"/>
    </source>
</evidence>
<accession>A0A378WUB7</accession>
<dbReference type="EC" id="2.1.1.79" evidence="6"/>
<evidence type="ECO:0000256" key="4">
    <source>
        <dbReference type="ARBA" id="ARBA00022691"/>
    </source>
</evidence>